<protein>
    <recommendedName>
        <fullName evidence="2">NERD domain-containing protein</fullName>
    </recommendedName>
</protein>
<keyword evidence="1" id="KW-0812">Transmembrane</keyword>
<dbReference type="AlphaFoldDB" id="A0A454C8U8"/>
<sequence length="289" mass="33842">MWILEIVISVLLWIVIIAGIVFAIHKKSSRHNYSKPINSNKRDLSKQQKGNDGEFLVAKELTTFLDESKYKVLNDILLQIDNDKTAQIDHIVVSTYGIFVIETKNWNGFITGGKDSYFWFKRNSGNKITMMKNPIKQNERHIQALKQIFSDFNINIEKELFYSLIVFVQGQKPNIGDLNNCSVIPLNDLIEKIDSYNNKEILEESQIEKLIELIQQENIEDKETRLDHKERAKKVLQVQQDKIKKHICPLCNCKLEHRNGPYGKFYDCSNHLKCDFSIKDIDWINDFYK</sequence>
<accession>A0A454C8U8</accession>
<keyword evidence="1" id="KW-1133">Transmembrane helix</keyword>
<dbReference type="Proteomes" id="UP000029712">
    <property type="component" value="Chromosome"/>
</dbReference>
<dbReference type="RefSeq" id="WP_052039049.1">
    <property type="nucleotide sequence ID" value="NZ_CP033021.1"/>
</dbReference>
<keyword evidence="1" id="KW-0472">Membrane</keyword>
<dbReference type="EMBL" id="CP033021">
    <property type="protein sequence ID" value="AYN65120.1"/>
    <property type="molecule type" value="Genomic_DNA"/>
</dbReference>
<feature type="domain" description="NERD" evidence="2">
    <location>
        <begin position="49"/>
        <end position="168"/>
    </location>
</feature>
<evidence type="ECO:0000259" key="2">
    <source>
        <dbReference type="PROSITE" id="PS50965"/>
    </source>
</evidence>
<evidence type="ECO:0000313" key="4">
    <source>
        <dbReference type="Proteomes" id="UP000029712"/>
    </source>
</evidence>
<reference evidence="3 4" key="2">
    <citation type="submission" date="2018-10" db="EMBL/GenBank/DDBJ databases">
        <title>Detection and isolation of Mycoplasma hominis as a predominant microorganism from pelvic cavity of patient with salpingitis and tubo-ovarian abscess.</title>
        <authorList>
            <person name="Guschin A.E."/>
            <person name="Khayrullina G.A."/>
            <person name="Rakovskaya I.V."/>
            <person name="Shelenkov A.A."/>
            <person name="Shagin D.A."/>
        </authorList>
    </citation>
    <scope>NUCLEOTIDE SEQUENCE [LARGE SCALE GENOMIC DNA]</scope>
    <source>
        <strain evidence="4">TOA</strain>
    </source>
</reference>
<dbReference type="PROSITE" id="PS50965">
    <property type="entry name" value="NERD"/>
    <property type="match status" value="1"/>
</dbReference>
<proteinExistence type="predicted"/>
<gene>
    <name evidence="3" type="ORF">KN71_000055</name>
</gene>
<evidence type="ECO:0000256" key="1">
    <source>
        <dbReference type="SAM" id="Phobius"/>
    </source>
</evidence>
<name>A0A454C8U8_METHO</name>
<dbReference type="Gene3D" id="3.30.65.10">
    <property type="entry name" value="Bacterial Topoisomerase I, domain 1"/>
    <property type="match status" value="1"/>
</dbReference>
<feature type="transmembrane region" description="Helical" evidence="1">
    <location>
        <begin position="6"/>
        <end position="25"/>
    </location>
</feature>
<dbReference type="OrthoDB" id="400116at2"/>
<evidence type="ECO:0000313" key="3">
    <source>
        <dbReference type="EMBL" id="AYN65120.1"/>
    </source>
</evidence>
<dbReference type="InterPro" id="IPR011528">
    <property type="entry name" value="NERD"/>
</dbReference>
<dbReference type="Pfam" id="PF08378">
    <property type="entry name" value="NERD"/>
    <property type="match status" value="1"/>
</dbReference>
<organism evidence="3 4">
    <name type="scientific">Metamycoplasma hominis</name>
    <name type="common">Mycoplasma hominis</name>
    <dbReference type="NCBI Taxonomy" id="2098"/>
    <lineage>
        <taxon>Bacteria</taxon>
        <taxon>Bacillati</taxon>
        <taxon>Mycoplasmatota</taxon>
        <taxon>Mycoplasmoidales</taxon>
        <taxon>Metamycoplasmataceae</taxon>
        <taxon>Metamycoplasma</taxon>
    </lineage>
</organism>
<reference evidence="3 4" key="1">
    <citation type="submission" date="2014-08" db="EMBL/GenBank/DDBJ databases">
        <authorList>
            <person name="Kuleshov K."/>
            <person name="Dedkov V."/>
            <person name="Markelov M."/>
            <person name="Pimkina E."/>
        </authorList>
    </citation>
    <scope>NUCLEOTIDE SEQUENCE [LARGE SCALE GENOMIC DNA]</scope>
    <source>
        <strain evidence="4">TOA</strain>
    </source>
</reference>